<evidence type="ECO:0000313" key="3">
    <source>
        <dbReference type="EMBL" id="KAF1932341.1"/>
    </source>
</evidence>
<dbReference type="PANTHER" id="PTHR36223:SF1">
    <property type="entry name" value="TRANSCRIPTION ELONGATION FACTOR EAF N-TERMINAL DOMAIN-CONTAINING PROTEIN"/>
    <property type="match status" value="1"/>
</dbReference>
<sequence length="1009" mass="111302">MPLLKDLSCSIELSDDQEVLQELGTVYGDAFVETFVPVPKKQQTFTVHLSGRNFIAPGIAMYVFIDGVYQCNRNRQNMKLRRPLDRRSLVDFKVRQKEERQKDGSMIAREWTFEKLDHASADDAPDSCSSNILESLGCIEVVVLRCAGPRDAKTAPNMNMDGAVDYPDYRSDRDSRSRTTAYDDRDPFVGATSNKRPPPPPASQYRSPYAETVRSREHSNKARSRYSEPVSPSTHLQRDIPAPGFQYGSGPLPARSTAETYKELVGDRRASQPTPAVDPGMLEKIVVDAVKRGVEESRKSQRPVAESQIGSGRYWEDLDGSSQVPGAWPTTPTQASTYCSSRSEYDYYHDDNDGLWEENTTGRKHRSAKSRTACVGWDKEPKWDTQTKADGWGSADEASWNTDETWPEKRPESWGEVRKRSKSRARTARGPSPPRRVPHVSERPPQRQHSKHGSQKSRSKSRSYWVDDMKTSTDDKDSWTQNEAPSDTSTSLGRSDSTLRPSHSRSQIQQERSTSGRKSSRRGQSQSRHRRRLSQPVENPRFYPEKVHAGPPSMLVTNAPTVVSAPIWQNLADVQSRNPGIHTQIAAPVVAPPPTWGCASEKARRKSAGTTYLPPAPFSAVGEDHQRSRHSSGSSSWGVENKKASKHGSGKKSSLKQANWGGDNAATGWNDEQAKGWGDDAAAGQKNDEWNTAAPGDGGRGVSNDAEPKRVDWNADNNNNGWGAAQDTTTAWDQPQDDTNEAPFDANAGDAWATPVAVEEKPSEKVKPRSAGKRHTTKSLSKYRRLSPASLVKPHWRFPPTPPSKTLLPTEEDGSEHSGRARRMRSVPSEPLHKIPQAAAAAKGVEHQVLAGPGTAYGHAVSRPEYVDGLDKPYAVFRFKYRSRSALKGMFGRDCLRGTGSAPGAAGKEELEALPQEQLVSKMLALQRRLAERDCRGGASRCSESVAMGLTQEWVQQQSRQASEKGVKGIKAGTEKSAEKVAGWDDGAKATGWDDGAKATRSDTEKVAW</sequence>
<dbReference type="GeneID" id="54346661"/>
<feature type="compositionally biased region" description="Basic residues" evidence="1">
    <location>
        <begin position="768"/>
        <end position="779"/>
    </location>
</feature>
<feature type="compositionally biased region" description="Basic and acidic residues" evidence="1">
    <location>
        <begin position="406"/>
        <end position="418"/>
    </location>
</feature>
<organism evidence="3 4">
    <name type="scientific">Didymella exigua CBS 183.55</name>
    <dbReference type="NCBI Taxonomy" id="1150837"/>
    <lineage>
        <taxon>Eukaryota</taxon>
        <taxon>Fungi</taxon>
        <taxon>Dikarya</taxon>
        <taxon>Ascomycota</taxon>
        <taxon>Pezizomycotina</taxon>
        <taxon>Dothideomycetes</taxon>
        <taxon>Pleosporomycetidae</taxon>
        <taxon>Pleosporales</taxon>
        <taxon>Pleosporineae</taxon>
        <taxon>Didymellaceae</taxon>
        <taxon>Didymella</taxon>
    </lineage>
</organism>
<feature type="compositionally biased region" description="Low complexity" evidence="1">
    <location>
        <begin position="714"/>
        <end position="725"/>
    </location>
</feature>
<feature type="compositionally biased region" description="Polar residues" evidence="1">
    <location>
        <begin position="320"/>
        <end position="336"/>
    </location>
</feature>
<dbReference type="Pfam" id="PF25534">
    <property type="entry name" value="DUF7918"/>
    <property type="match status" value="1"/>
</dbReference>
<feature type="compositionally biased region" description="Basic and acidic residues" evidence="1">
    <location>
        <begin position="167"/>
        <end position="187"/>
    </location>
</feature>
<feature type="domain" description="DUF7918" evidence="2">
    <location>
        <begin position="823"/>
        <end position="890"/>
    </location>
</feature>
<feature type="compositionally biased region" description="Basic residues" evidence="1">
    <location>
        <begin position="644"/>
        <end position="654"/>
    </location>
</feature>
<feature type="compositionally biased region" description="Basic and acidic residues" evidence="1">
    <location>
        <begin position="962"/>
        <end position="988"/>
    </location>
</feature>
<dbReference type="EMBL" id="ML978959">
    <property type="protein sequence ID" value="KAF1932341.1"/>
    <property type="molecule type" value="Genomic_DNA"/>
</dbReference>
<keyword evidence="4" id="KW-1185">Reference proteome</keyword>
<feature type="compositionally biased region" description="Basic and acidic residues" evidence="1">
    <location>
        <begin position="465"/>
        <end position="478"/>
    </location>
</feature>
<dbReference type="Proteomes" id="UP000800082">
    <property type="component" value="Unassembled WGS sequence"/>
</dbReference>
<feature type="region of interest" description="Disordered" evidence="1">
    <location>
        <begin position="598"/>
        <end position="779"/>
    </location>
</feature>
<dbReference type="OrthoDB" id="5423516at2759"/>
<protein>
    <recommendedName>
        <fullName evidence="2">DUF7918 domain-containing protein</fullName>
    </recommendedName>
</protein>
<feature type="compositionally biased region" description="Basic residues" evidence="1">
    <location>
        <begin position="446"/>
        <end position="461"/>
    </location>
</feature>
<feature type="region of interest" description="Disordered" evidence="1">
    <location>
        <begin position="793"/>
        <end position="830"/>
    </location>
</feature>
<name>A0A6A5RV63_9PLEO</name>
<dbReference type="InterPro" id="IPR057678">
    <property type="entry name" value="DUF7918"/>
</dbReference>
<evidence type="ECO:0000313" key="4">
    <source>
        <dbReference type="Proteomes" id="UP000800082"/>
    </source>
</evidence>
<feature type="compositionally biased region" description="Basic and acidic residues" evidence="1">
    <location>
        <begin position="758"/>
        <end position="767"/>
    </location>
</feature>
<feature type="region of interest" description="Disordered" evidence="1">
    <location>
        <begin position="151"/>
        <end position="254"/>
    </location>
</feature>
<feature type="compositionally biased region" description="Basic and acidic residues" evidence="1">
    <location>
        <begin position="377"/>
        <end position="387"/>
    </location>
</feature>
<evidence type="ECO:0000259" key="2">
    <source>
        <dbReference type="Pfam" id="PF25534"/>
    </source>
</evidence>
<feature type="compositionally biased region" description="Basic and acidic residues" evidence="1">
    <location>
        <begin position="995"/>
        <end position="1009"/>
    </location>
</feature>
<evidence type="ECO:0000256" key="1">
    <source>
        <dbReference type="SAM" id="MobiDB-lite"/>
    </source>
</evidence>
<reference evidence="3" key="1">
    <citation type="journal article" date="2020" name="Stud. Mycol.">
        <title>101 Dothideomycetes genomes: a test case for predicting lifestyles and emergence of pathogens.</title>
        <authorList>
            <person name="Haridas S."/>
            <person name="Albert R."/>
            <person name="Binder M."/>
            <person name="Bloem J."/>
            <person name="Labutti K."/>
            <person name="Salamov A."/>
            <person name="Andreopoulos B."/>
            <person name="Baker S."/>
            <person name="Barry K."/>
            <person name="Bills G."/>
            <person name="Bluhm B."/>
            <person name="Cannon C."/>
            <person name="Castanera R."/>
            <person name="Culley D."/>
            <person name="Daum C."/>
            <person name="Ezra D."/>
            <person name="Gonzalez J."/>
            <person name="Henrissat B."/>
            <person name="Kuo A."/>
            <person name="Liang C."/>
            <person name="Lipzen A."/>
            <person name="Lutzoni F."/>
            <person name="Magnuson J."/>
            <person name="Mondo S."/>
            <person name="Nolan M."/>
            <person name="Ohm R."/>
            <person name="Pangilinan J."/>
            <person name="Park H.-J."/>
            <person name="Ramirez L."/>
            <person name="Alfaro M."/>
            <person name="Sun H."/>
            <person name="Tritt A."/>
            <person name="Yoshinaga Y."/>
            <person name="Zwiers L.-H."/>
            <person name="Turgeon B."/>
            <person name="Goodwin S."/>
            <person name="Spatafora J."/>
            <person name="Crous P."/>
            <person name="Grigoriev I."/>
        </authorList>
    </citation>
    <scope>NUCLEOTIDE SEQUENCE</scope>
    <source>
        <strain evidence="3">CBS 183.55</strain>
    </source>
</reference>
<dbReference type="RefSeq" id="XP_033452589.1">
    <property type="nucleotide sequence ID" value="XM_033589014.1"/>
</dbReference>
<feature type="compositionally biased region" description="Low complexity" evidence="1">
    <location>
        <begin position="512"/>
        <end position="526"/>
    </location>
</feature>
<feature type="region of interest" description="Disordered" evidence="1">
    <location>
        <begin position="297"/>
        <end position="336"/>
    </location>
</feature>
<gene>
    <name evidence="3" type="ORF">M421DRAFT_289725</name>
</gene>
<dbReference type="AlphaFoldDB" id="A0A6A5RV63"/>
<dbReference type="PANTHER" id="PTHR36223">
    <property type="entry name" value="BETA-LACTAMASE-TYPE TRANSPEPTIDASE FOLD DOMAIN CONTAINING PROTEIN"/>
    <property type="match status" value="1"/>
</dbReference>
<feature type="region of interest" description="Disordered" evidence="1">
    <location>
        <begin position="956"/>
        <end position="1009"/>
    </location>
</feature>
<accession>A0A6A5RV63</accession>
<feature type="compositionally biased region" description="Polar residues" evidence="1">
    <location>
        <begin position="479"/>
        <end position="511"/>
    </location>
</feature>
<feature type="region of interest" description="Disordered" evidence="1">
    <location>
        <begin position="357"/>
        <end position="551"/>
    </location>
</feature>
<proteinExistence type="predicted"/>